<feature type="compositionally biased region" description="Basic and acidic residues" evidence="2">
    <location>
        <begin position="60"/>
        <end position="71"/>
    </location>
</feature>
<proteinExistence type="predicted"/>
<feature type="region of interest" description="Disordered" evidence="2">
    <location>
        <begin position="409"/>
        <end position="491"/>
    </location>
</feature>
<protein>
    <submittedName>
        <fullName evidence="3">Uncharacterized protein</fullName>
    </submittedName>
</protein>
<evidence type="ECO:0000256" key="1">
    <source>
        <dbReference type="SAM" id="Coils"/>
    </source>
</evidence>
<feature type="region of interest" description="Disordered" evidence="2">
    <location>
        <begin position="367"/>
        <end position="387"/>
    </location>
</feature>
<dbReference type="AlphaFoldDB" id="A0AAU9J9T4"/>
<evidence type="ECO:0000256" key="2">
    <source>
        <dbReference type="SAM" id="MobiDB-lite"/>
    </source>
</evidence>
<accession>A0AAU9J9T4</accession>
<dbReference type="EMBL" id="CAJZBQ010000020">
    <property type="protein sequence ID" value="CAG9318493.1"/>
    <property type="molecule type" value="Genomic_DNA"/>
</dbReference>
<gene>
    <name evidence="3" type="ORF">BSTOLATCC_MIC20966</name>
</gene>
<reference evidence="3" key="1">
    <citation type="submission" date="2021-09" db="EMBL/GenBank/DDBJ databases">
        <authorList>
            <consortium name="AG Swart"/>
            <person name="Singh M."/>
            <person name="Singh A."/>
            <person name="Seah K."/>
            <person name="Emmerich C."/>
        </authorList>
    </citation>
    <scope>NUCLEOTIDE SEQUENCE</scope>
    <source>
        <strain evidence="3">ATCC30299</strain>
    </source>
</reference>
<feature type="compositionally biased region" description="Polar residues" evidence="2">
    <location>
        <begin position="409"/>
        <end position="422"/>
    </location>
</feature>
<evidence type="ECO:0000313" key="3">
    <source>
        <dbReference type="EMBL" id="CAG9318493.1"/>
    </source>
</evidence>
<dbReference type="Proteomes" id="UP001162131">
    <property type="component" value="Unassembled WGS sequence"/>
</dbReference>
<keyword evidence="4" id="KW-1185">Reference proteome</keyword>
<feature type="region of interest" description="Disordered" evidence="2">
    <location>
        <begin position="47"/>
        <end position="75"/>
    </location>
</feature>
<feature type="coiled-coil region" evidence="1">
    <location>
        <begin position="261"/>
        <end position="288"/>
    </location>
</feature>
<comment type="caution">
    <text evidence="3">The sequence shown here is derived from an EMBL/GenBank/DDBJ whole genome shotgun (WGS) entry which is preliminary data.</text>
</comment>
<evidence type="ECO:0000313" key="4">
    <source>
        <dbReference type="Proteomes" id="UP001162131"/>
    </source>
</evidence>
<name>A0AAU9J9T4_9CILI</name>
<keyword evidence="1" id="KW-0175">Coiled coil</keyword>
<sequence>MSKLRIEVDSYSGPKLSHSNLKINTSYSPTQQEIFYFPSGSLSSHKNSVTYTEDDLESNTDTRQEQSHNEEEASQDLNFITYLPQTPENEYKGLIFEAENMTKWDQNSINQTDCMMPAKIINAMSTENCLIIDIKPLQNTKLIKEENEALKQSLDLYKFECERYAKENSQLICEIQQNSKDLQDLLQAEKKIKYEMSGVLERKKVMEDEMIKILELVEDASEDEGVTQRSKMARPGVHLFNHICSKLEIIRSRMHRYRAKTEKLQHDINFLNSTIKNLEEKQKNSDENSNLGIKLDLIEKKNALQDDQIESLKKSIKNKDIYISQLETQIKHLKLESEKNCSSRLSLATDGSLNGYSGKQAFEEETRKLGKRANSVAPESEESLHTEHFNYNDVLKDLREITSRASRALDQSNVMRKSNSVKASHAHSASPFLKSKEPSQAKPLARKPTEELSKKSSISSKQLDYERLKRKYGGISPFSPRQMISKGKYDV</sequence>
<organism evidence="3 4">
    <name type="scientific">Blepharisma stoltei</name>
    <dbReference type="NCBI Taxonomy" id="1481888"/>
    <lineage>
        <taxon>Eukaryota</taxon>
        <taxon>Sar</taxon>
        <taxon>Alveolata</taxon>
        <taxon>Ciliophora</taxon>
        <taxon>Postciliodesmatophora</taxon>
        <taxon>Heterotrichea</taxon>
        <taxon>Heterotrichida</taxon>
        <taxon>Blepharismidae</taxon>
        <taxon>Blepharisma</taxon>
    </lineage>
</organism>